<dbReference type="SUPFAM" id="SSF55729">
    <property type="entry name" value="Acyl-CoA N-acyltransferases (Nat)"/>
    <property type="match status" value="1"/>
</dbReference>
<dbReference type="InterPro" id="IPR050832">
    <property type="entry name" value="Bact_Acetyltransf"/>
</dbReference>
<reference evidence="4 5" key="1">
    <citation type="submission" date="2024-09" db="EMBL/GenBank/DDBJ databases">
        <authorList>
            <person name="Sun Q."/>
            <person name="Mori K."/>
        </authorList>
    </citation>
    <scope>NUCLEOTIDE SEQUENCE [LARGE SCALE GENOMIC DNA]</scope>
    <source>
        <strain evidence="4 5">TBRC 4938</strain>
    </source>
</reference>
<name>A0ABV6AE65_9HYPH</name>
<keyword evidence="5" id="KW-1185">Reference proteome</keyword>
<dbReference type="EC" id="2.3.-.-" evidence="4"/>
<dbReference type="Proteomes" id="UP001589692">
    <property type="component" value="Unassembled WGS sequence"/>
</dbReference>
<dbReference type="PROSITE" id="PS51186">
    <property type="entry name" value="GNAT"/>
    <property type="match status" value="1"/>
</dbReference>
<proteinExistence type="predicted"/>
<accession>A0ABV6AE65</accession>
<gene>
    <name evidence="4" type="ORF">ACFFP0_08665</name>
</gene>
<protein>
    <submittedName>
        <fullName evidence="4">GNAT family N-acetyltransferase</fullName>
        <ecNumber evidence="4">2.3.-.-</ecNumber>
    </submittedName>
</protein>
<evidence type="ECO:0000259" key="3">
    <source>
        <dbReference type="PROSITE" id="PS51186"/>
    </source>
</evidence>
<dbReference type="InterPro" id="IPR000182">
    <property type="entry name" value="GNAT_dom"/>
</dbReference>
<dbReference type="CDD" id="cd04301">
    <property type="entry name" value="NAT_SF"/>
    <property type="match status" value="1"/>
</dbReference>
<dbReference type="Gene3D" id="3.40.630.30">
    <property type="match status" value="1"/>
</dbReference>
<dbReference type="InterPro" id="IPR016181">
    <property type="entry name" value="Acyl_CoA_acyltransferase"/>
</dbReference>
<dbReference type="Pfam" id="PF00583">
    <property type="entry name" value="Acetyltransf_1"/>
    <property type="match status" value="1"/>
</dbReference>
<evidence type="ECO:0000313" key="4">
    <source>
        <dbReference type="EMBL" id="MFB9948918.1"/>
    </source>
</evidence>
<organism evidence="4 5">
    <name type="scientific">Rhizobium puerariae</name>
    <dbReference type="NCBI Taxonomy" id="1585791"/>
    <lineage>
        <taxon>Bacteria</taxon>
        <taxon>Pseudomonadati</taxon>
        <taxon>Pseudomonadota</taxon>
        <taxon>Alphaproteobacteria</taxon>
        <taxon>Hyphomicrobiales</taxon>
        <taxon>Rhizobiaceae</taxon>
        <taxon>Rhizobium/Agrobacterium group</taxon>
        <taxon>Rhizobium</taxon>
    </lineage>
</organism>
<keyword evidence="2 4" id="KW-0012">Acyltransferase</keyword>
<feature type="domain" description="N-acetyltransferase" evidence="3">
    <location>
        <begin position="1"/>
        <end position="141"/>
    </location>
</feature>
<dbReference type="PANTHER" id="PTHR43877">
    <property type="entry name" value="AMINOALKYLPHOSPHONATE N-ACETYLTRANSFERASE-RELATED-RELATED"/>
    <property type="match status" value="1"/>
</dbReference>
<comment type="caution">
    <text evidence="4">The sequence shown here is derived from an EMBL/GenBank/DDBJ whole genome shotgun (WGS) entry which is preliminary data.</text>
</comment>
<dbReference type="GO" id="GO:0016746">
    <property type="term" value="F:acyltransferase activity"/>
    <property type="evidence" value="ECO:0007669"/>
    <property type="project" value="UniProtKB-KW"/>
</dbReference>
<dbReference type="EMBL" id="JBHMAA010000010">
    <property type="protein sequence ID" value="MFB9948918.1"/>
    <property type="molecule type" value="Genomic_DNA"/>
</dbReference>
<evidence type="ECO:0000313" key="5">
    <source>
        <dbReference type="Proteomes" id="UP001589692"/>
    </source>
</evidence>
<evidence type="ECO:0000256" key="2">
    <source>
        <dbReference type="ARBA" id="ARBA00023315"/>
    </source>
</evidence>
<keyword evidence="1 4" id="KW-0808">Transferase</keyword>
<dbReference type="RefSeq" id="WP_377259075.1">
    <property type="nucleotide sequence ID" value="NZ_JBHMAA010000010.1"/>
</dbReference>
<dbReference type="PANTHER" id="PTHR43877:SF1">
    <property type="entry name" value="ACETYLTRANSFERASE"/>
    <property type="match status" value="1"/>
</dbReference>
<evidence type="ECO:0000256" key="1">
    <source>
        <dbReference type="ARBA" id="ARBA00022679"/>
    </source>
</evidence>
<sequence length="141" mass="16320">MQLIQVQDDDSWKAYHSIRRRVLYELRGRYDYDETHPDEYREGHFPLLFNLGEKPVGTTRLDTMSEAATIGTVRLVAVLPQYQRRGIGRAMMDDLERFAATKGIRQLNVYAAQDAVSFYEKLGWQLIDAARQSPLLSKIIL</sequence>